<evidence type="ECO:0000313" key="5">
    <source>
        <dbReference type="Proteomes" id="UP000799118"/>
    </source>
</evidence>
<organism evidence="4 5">
    <name type="scientific">Gymnopus androsaceus JB14</name>
    <dbReference type="NCBI Taxonomy" id="1447944"/>
    <lineage>
        <taxon>Eukaryota</taxon>
        <taxon>Fungi</taxon>
        <taxon>Dikarya</taxon>
        <taxon>Basidiomycota</taxon>
        <taxon>Agaricomycotina</taxon>
        <taxon>Agaricomycetes</taxon>
        <taxon>Agaricomycetidae</taxon>
        <taxon>Agaricales</taxon>
        <taxon>Marasmiineae</taxon>
        <taxon>Omphalotaceae</taxon>
        <taxon>Gymnopus</taxon>
    </lineage>
</organism>
<dbReference type="AlphaFoldDB" id="A0A6A4HZ38"/>
<dbReference type="GO" id="GO:0005992">
    <property type="term" value="P:trehalose biosynthetic process"/>
    <property type="evidence" value="ECO:0007669"/>
    <property type="project" value="InterPro"/>
</dbReference>
<dbReference type="SUPFAM" id="SSF56784">
    <property type="entry name" value="HAD-like"/>
    <property type="match status" value="1"/>
</dbReference>
<dbReference type="InterPro" id="IPR023214">
    <property type="entry name" value="HAD_sf"/>
</dbReference>
<dbReference type="GO" id="GO:0005829">
    <property type="term" value="C:cytosol"/>
    <property type="evidence" value="ECO:0007669"/>
    <property type="project" value="TreeGrafter"/>
</dbReference>
<dbReference type="OrthoDB" id="755951at2759"/>
<dbReference type="NCBIfam" id="TIGR01484">
    <property type="entry name" value="HAD-SF-IIB"/>
    <property type="match status" value="1"/>
</dbReference>
<proteinExistence type="inferred from homology"/>
<feature type="compositionally biased region" description="Polar residues" evidence="3">
    <location>
        <begin position="977"/>
        <end position="989"/>
    </location>
</feature>
<sequence length="1052" mass="114810">MASLPTLASIRQSISQLEDRHRRNGVALSGRILHVCHSLPVTCTFTPNPSGNGPGSWALGPRYGHSAMISGVLSLSATHEQLIVGWTGDIQGENDITDADRKALDDLLLHPNPSTDDADTNSTTGYISVHMSSSVAHSYYDGYCKQILWPLFHYLLWQDVATEYASADSHYPFYEQANLAFAKRIAEVWKPGDLIWVHDYHLLLLPALLREVLVAQGQGDPTIGLFVHTPFPSSEVFRCLPRRKEILDGMLGANLVCFQNYSYSRHFVSTCIRVCGYESHANGKGIENPNGGGHLTSVAYCPVGIDAVRVARDVLRPGIKPKFDALRTLYAGKKIIVGRDKLDVVKGVLQKLRAFEKMLVMYPEWVGRVVMIQVTSPSLSDSPKLERQVSELVAHINGTYGSLDFIPCHHYHQTLKKDEFYALLSVADLAVITPLRDGMNTTSMEFVIAQERTKRSPSVLSELMGVMGILGPGVGDGGEYSESEATKDPTSPGGLMSSPTMNGLAGFRRSKTKSPGWESGSSSAIPTPNLVVRGDPIVFGTALPSASLSSPTAVVESNGKTEINGATEGNDTTTANASIPNGTYGSASKDNENNANGNGVGLGGGEVGSDAQGALWVNPWDLSAVATAMHRALLMPEAEKVVRHRYLYDVVTTRTSHMWAAVLVEMLLGGITSNSSNSALTATGNSSRKGTPYLDQARMKKWYEAAVSVPPMNPSPKIIPTRLFFFDYDGTLAPIVRVPSAAVPSTETLRALDRLVRDKRNLVYIISGRDGAFLDEHLGSVGTSDGGRGLGFSAEHGGFFKEPRKDGEGGEAPEWRNFTSKLDMSWMSEVYEVFRYYTERTTGSHLEVKKTSITWHYRGADPEWGQFQCRQCQDLLENNLANKRPIEVLVGKKNLEVRPIAVNKGEIVKRLLYKNPQVEFIFCAGDDKTDEDMFRALRQFTERPTLDDTIEFVMEAPLSVTLVDDDDDEDSSNSASGLSIDTAPSTSKYPPTRLHLSPEAVFTVAVGHSSKRTLASWHVTSPAEVVGAMEGLVGLLDGEKGVEKNVEPEHDL</sequence>
<keyword evidence="5" id="KW-1185">Reference proteome</keyword>
<dbReference type="NCBIfam" id="TIGR00685">
    <property type="entry name" value="T6PP"/>
    <property type="match status" value="1"/>
</dbReference>
<feature type="compositionally biased region" description="Polar residues" evidence="3">
    <location>
        <begin position="567"/>
        <end position="588"/>
    </location>
</feature>
<accession>A0A6A4HZ38</accession>
<feature type="region of interest" description="Disordered" evidence="3">
    <location>
        <begin position="562"/>
        <end position="604"/>
    </location>
</feature>
<dbReference type="Pfam" id="PF00982">
    <property type="entry name" value="Glyco_transf_20"/>
    <property type="match status" value="2"/>
</dbReference>
<comment type="similarity">
    <text evidence="2">In the C-terminal section; belongs to the trehalose phosphatase family.</text>
</comment>
<dbReference type="SUPFAM" id="SSF53756">
    <property type="entry name" value="UDP-Glycosyltransferase/glycogen phosphorylase"/>
    <property type="match status" value="2"/>
</dbReference>
<gene>
    <name evidence="4" type="ORF">BT96DRAFT_877577</name>
</gene>
<feature type="region of interest" description="Disordered" evidence="3">
    <location>
        <begin position="963"/>
        <end position="992"/>
    </location>
</feature>
<dbReference type="PANTHER" id="PTHR10788">
    <property type="entry name" value="TREHALOSE-6-PHOSPHATE SYNTHASE"/>
    <property type="match status" value="1"/>
</dbReference>
<dbReference type="InterPro" id="IPR006379">
    <property type="entry name" value="HAD-SF_hydro_IIB"/>
</dbReference>
<dbReference type="CDD" id="cd01627">
    <property type="entry name" value="HAD_TPP"/>
    <property type="match status" value="1"/>
</dbReference>
<dbReference type="Proteomes" id="UP000799118">
    <property type="component" value="Unassembled WGS sequence"/>
</dbReference>
<dbReference type="Gene3D" id="3.30.70.1020">
    <property type="entry name" value="Trehalose-6-phosphate phosphatase related protein, domain 2"/>
    <property type="match status" value="1"/>
</dbReference>
<evidence type="ECO:0008006" key="6">
    <source>
        <dbReference type="Google" id="ProtNLM"/>
    </source>
</evidence>
<name>A0A6A4HZ38_9AGAR</name>
<dbReference type="CDD" id="cd03788">
    <property type="entry name" value="GT20_TPS"/>
    <property type="match status" value="1"/>
</dbReference>
<dbReference type="InterPro" id="IPR036412">
    <property type="entry name" value="HAD-like_sf"/>
</dbReference>
<protein>
    <recommendedName>
        <fullName evidence="6">Glycosyltransferase family 20 protein</fullName>
    </recommendedName>
</protein>
<dbReference type="InterPro" id="IPR003337">
    <property type="entry name" value="Trehalose_PPase"/>
</dbReference>
<evidence type="ECO:0000256" key="1">
    <source>
        <dbReference type="ARBA" id="ARBA00005409"/>
    </source>
</evidence>
<dbReference type="FunFam" id="3.30.70.1020:FF:000002">
    <property type="entry name" value="Trehalose-6-phosphate synthase 2"/>
    <property type="match status" value="1"/>
</dbReference>
<dbReference type="Gene3D" id="3.40.50.1000">
    <property type="entry name" value="HAD superfamily/HAD-like"/>
    <property type="match status" value="1"/>
</dbReference>
<dbReference type="GO" id="GO:0005946">
    <property type="term" value="C:alpha,alpha-trehalose-phosphate synthase complex (UDP-forming)"/>
    <property type="evidence" value="ECO:0007669"/>
    <property type="project" value="TreeGrafter"/>
</dbReference>
<evidence type="ECO:0000256" key="3">
    <source>
        <dbReference type="SAM" id="MobiDB-lite"/>
    </source>
</evidence>
<dbReference type="PANTHER" id="PTHR10788:SF123">
    <property type="entry name" value="TREHALOSE-PHOSPHATASE"/>
    <property type="match status" value="1"/>
</dbReference>
<comment type="similarity">
    <text evidence="1">In the N-terminal section; belongs to the glycosyltransferase 20 family.</text>
</comment>
<feature type="region of interest" description="Disordered" evidence="3">
    <location>
        <begin position="474"/>
        <end position="530"/>
    </location>
</feature>
<dbReference type="InterPro" id="IPR001830">
    <property type="entry name" value="Glyco_trans_20"/>
</dbReference>
<evidence type="ECO:0000313" key="4">
    <source>
        <dbReference type="EMBL" id="KAE9404672.1"/>
    </source>
</evidence>
<dbReference type="GO" id="GO:0003825">
    <property type="term" value="F:alpha,alpha-trehalose-phosphate synthase (UDP-forming) activity"/>
    <property type="evidence" value="ECO:0007669"/>
    <property type="project" value="TreeGrafter"/>
</dbReference>
<dbReference type="GO" id="GO:0004805">
    <property type="term" value="F:trehalose-phosphatase activity"/>
    <property type="evidence" value="ECO:0007669"/>
    <property type="project" value="TreeGrafter"/>
</dbReference>
<dbReference type="EMBL" id="ML769415">
    <property type="protein sequence ID" value="KAE9404672.1"/>
    <property type="molecule type" value="Genomic_DNA"/>
</dbReference>
<dbReference type="Gene3D" id="3.40.50.2000">
    <property type="entry name" value="Glycogen Phosphorylase B"/>
    <property type="match status" value="3"/>
</dbReference>
<evidence type="ECO:0000256" key="2">
    <source>
        <dbReference type="ARBA" id="ARBA00006330"/>
    </source>
</evidence>
<dbReference type="Pfam" id="PF02358">
    <property type="entry name" value="Trehalose_PPase"/>
    <property type="match status" value="1"/>
</dbReference>
<reference evidence="4" key="1">
    <citation type="journal article" date="2019" name="Environ. Microbiol.">
        <title>Fungal ecological strategies reflected in gene transcription - a case study of two litter decomposers.</title>
        <authorList>
            <person name="Barbi F."/>
            <person name="Kohler A."/>
            <person name="Barry K."/>
            <person name="Baskaran P."/>
            <person name="Daum C."/>
            <person name="Fauchery L."/>
            <person name="Ihrmark K."/>
            <person name="Kuo A."/>
            <person name="LaButti K."/>
            <person name="Lipzen A."/>
            <person name="Morin E."/>
            <person name="Grigoriev I.V."/>
            <person name="Henrissat B."/>
            <person name="Lindahl B."/>
            <person name="Martin F."/>
        </authorList>
    </citation>
    <scope>NUCLEOTIDE SEQUENCE</scope>
    <source>
        <strain evidence="4">JB14</strain>
    </source>
</reference>